<evidence type="ECO:0000313" key="2">
    <source>
        <dbReference type="Proteomes" id="UP001179280"/>
    </source>
</evidence>
<protein>
    <submittedName>
        <fullName evidence="1">Uncharacterized protein</fullName>
    </submittedName>
</protein>
<evidence type="ECO:0000313" key="1">
    <source>
        <dbReference type="EMBL" id="MBM7837331.1"/>
    </source>
</evidence>
<accession>A0ABS2SQ87</accession>
<gene>
    <name evidence="1" type="ORF">JOC54_000562</name>
</gene>
<reference evidence="1" key="1">
    <citation type="submission" date="2021-01" db="EMBL/GenBank/DDBJ databases">
        <title>Genomic Encyclopedia of Type Strains, Phase IV (KMG-IV): sequencing the most valuable type-strain genomes for metagenomic binning, comparative biology and taxonomic classification.</title>
        <authorList>
            <person name="Goeker M."/>
        </authorList>
    </citation>
    <scope>NUCLEOTIDE SEQUENCE</scope>
    <source>
        <strain evidence="1">DSM 21943</strain>
    </source>
</reference>
<dbReference type="EMBL" id="JAFBCV010000001">
    <property type="protein sequence ID" value="MBM7837331.1"/>
    <property type="molecule type" value="Genomic_DNA"/>
</dbReference>
<dbReference type="RefSeq" id="WP_275582671.1">
    <property type="nucleotide sequence ID" value="NZ_JAFBCV010000001.1"/>
</dbReference>
<name>A0ABS2SQ87_9BACI</name>
<proteinExistence type="predicted"/>
<comment type="caution">
    <text evidence="1">The sequence shown here is derived from an EMBL/GenBank/DDBJ whole genome shotgun (WGS) entry which is preliminary data.</text>
</comment>
<sequence>MKISVQASAAYEKLEVEIKHFKQDTQVEKLVKHLQRFQAK</sequence>
<organism evidence="1 2">
    <name type="scientific">Shouchella xiaoxiensis</name>
    <dbReference type="NCBI Taxonomy" id="766895"/>
    <lineage>
        <taxon>Bacteria</taxon>
        <taxon>Bacillati</taxon>
        <taxon>Bacillota</taxon>
        <taxon>Bacilli</taxon>
        <taxon>Bacillales</taxon>
        <taxon>Bacillaceae</taxon>
        <taxon>Shouchella</taxon>
    </lineage>
</organism>
<dbReference type="Proteomes" id="UP001179280">
    <property type="component" value="Unassembled WGS sequence"/>
</dbReference>
<keyword evidence="2" id="KW-1185">Reference proteome</keyword>